<name>A0A6J5M925_9CAUD</name>
<accession>A0A6J5M925</accession>
<organism evidence="2">
    <name type="scientific">uncultured Caudovirales phage</name>
    <dbReference type="NCBI Taxonomy" id="2100421"/>
    <lineage>
        <taxon>Viruses</taxon>
        <taxon>Duplodnaviria</taxon>
        <taxon>Heunggongvirae</taxon>
        <taxon>Uroviricota</taxon>
        <taxon>Caudoviricetes</taxon>
        <taxon>Peduoviridae</taxon>
        <taxon>Maltschvirus</taxon>
        <taxon>Maltschvirus maltsch</taxon>
    </lineage>
</organism>
<dbReference type="NCBIfam" id="TIGR00079">
    <property type="entry name" value="pept_deformyl"/>
    <property type="match status" value="1"/>
</dbReference>
<dbReference type="InterPro" id="IPR023635">
    <property type="entry name" value="Peptide_deformylase"/>
</dbReference>
<sequence length="176" mass="20268">MILELIDCNDPLLKQEMEPFDFSNPPVNPLDLVTDLAETMLANNGIGLSANQCGLPYRVFVMLGHELIPCFNPRIVDMSEETIVLEEGCLSYPDLYVKVKRPRRIKVRYAEPNGNIVTQTFDGMTARVFQHELDHLNGINYQQRANRYHLQQARKKKKPKNNLSVESRNLIRELNT</sequence>
<dbReference type="EMBL" id="LR796423">
    <property type="protein sequence ID" value="CAB4142712.1"/>
    <property type="molecule type" value="Genomic_DNA"/>
</dbReference>
<dbReference type="PRINTS" id="PR01576">
    <property type="entry name" value="PDEFORMYLASE"/>
</dbReference>
<dbReference type="PANTHER" id="PTHR10458:SF22">
    <property type="entry name" value="PEPTIDE DEFORMYLASE"/>
    <property type="match status" value="1"/>
</dbReference>
<dbReference type="SUPFAM" id="SSF56420">
    <property type="entry name" value="Peptide deformylase"/>
    <property type="match status" value="1"/>
</dbReference>
<reference evidence="2" key="1">
    <citation type="submission" date="2020-04" db="EMBL/GenBank/DDBJ databases">
        <authorList>
            <person name="Chiriac C."/>
            <person name="Salcher M."/>
            <person name="Ghai R."/>
            <person name="Kavagutti S V."/>
        </authorList>
    </citation>
    <scope>NUCLEOTIDE SEQUENCE</scope>
</reference>
<comment type="similarity">
    <text evidence="1">Belongs to the polypeptide deformylase family.</text>
</comment>
<dbReference type="PIRSF" id="PIRSF004749">
    <property type="entry name" value="Pep_def"/>
    <property type="match status" value="1"/>
</dbReference>
<protein>
    <submittedName>
        <fullName evidence="2">Def N-formylmethionyl-tRNA deformylase</fullName>
    </submittedName>
</protein>
<proteinExistence type="inferred from homology"/>
<dbReference type="GO" id="GO:0042586">
    <property type="term" value="F:peptide deformylase activity"/>
    <property type="evidence" value="ECO:0007669"/>
    <property type="project" value="InterPro"/>
</dbReference>
<dbReference type="HAMAP" id="MF_00163">
    <property type="entry name" value="Pep_deformylase"/>
    <property type="match status" value="1"/>
</dbReference>
<gene>
    <name evidence="2" type="ORF">UFOVP447_28</name>
</gene>
<dbReference type="PANTHER" id="PTHR10458">
    <property type="entry name" value="PEPTIDE DEFORMYLASE"/>
    <property type="match status" value="1"/>
</dbReference>
<evidence type="ECO:0000256" key="1">
    <source>
        <dbReference type="ARBA" id="ARBA00010759"/>
    </source>
</evidence>
<dbReference type="Pfam" id="PF01327">
    <property type="entry name" value="Pep_deformylase"/>
    <property type="match status" value="1"/>
</dbReference>
<evidence type="ECO:0000313" key="2">
    <source>
        <dbReference type="EMBL" id="CAB4142712.1"/>
    </source>
</evidence>
<dbReference type="Gene3D" id="3.90.45.10">
    <property type="entry name" value="Peptide deformylase"/>
    <property type="match status" value="1"/>
</dbReference>
<dbReference type="InterPro" id="IPR036821">
    <property type="entry name" value="Peptide_deformylase_sf"/>
</dbReference>
<dbReference type="CDD" id="cd00487">
    <property type="entry name" value="Pep_deformylase"/>
    <property type="match status" value="1"/>
</dbReference>